<keyword evidence="1" id="KW-0472">Membrane</keyword>
<evidence type="ECO:0000313" key="2">
    <source>
        <dbReference type="EMBL" id="MPC66741.1"/>
    </source>
</evidence>
<protein>
    <submittedName>
        <fullName evidence="2">Uncharacterized protein</fullName>
    </submittedName>
</protein>
<organism evidence="2 3">
    <name type="scientific">Portunus trituberculatus</name>
    <name type="common">Swimming crab</name>
    <name type="synonym">Neptunus trituberculatus</name>
    <dbReference type="NCBI Taxonomy" id="210409"/>
    <lineage>
        <taxon>Eukaryota</taxon>
        <taxon>Metazoa</taxon>
        <taxon>Ecdysozoa</taxon>
        <taxon>Arthropoda</taxon>
        <taxon>Crustacea</taxon>
        <taxon>Multicrustacea</taxon>
        <taxon>Malacostraca</taxon>
        <taxon>Eumalacostraca</taxon>
        <taxon>Eucarida</taxon>
        <taxon>Decapoda</taxon>
        <taxon>Pleocyemata</taxon>
        <taxon>Brachyura</taxon>
        <taxon>Eubrachyura</taxon>
        <taxon>Portunoidea</taxon>
        <taxon>Portunidae</taxon>
        <taxon>Portuninae</taxon>
        <taxon>Portunus</taxon>
    </lineage>
</organism>
<dbReference type="EMBL" id="VSRR010025195">
    <property type="protein sequence ID" value="MPC66741.1"/>
    <property type="molecule type" value="Genomic_DNA"/>
</dbReference>
<sequence length="96" mass="10970">MLHHFLSFIAIFMLTVLLILLTACLPSCSLAAQVFLLPLIPLLSYSQMQMLTSILKHSYLSLVNSGTPCLLLYLHLPYNLTFFKMEVLRHLSLNFE</sequence>
<feature type="transmembrane region" description="Helical" evidence="1">
    <location>
        <begin position="55"/>
        <end position="76"/>
    </location>
</feature>
<keyword evidence="1" id="KW-0812">Transmembrane</keyword>
<dbReference type="Proteomes" id="UP000324222">
    <property type="component" value="Unassembled WGS sequence"/>
</dbReference>
<accession>A0A5B7H2E8</accession>
<evidence type="ECO:0000313" key="3">
    <source>
        <dbReference type="Proteomes" id="UP000324222"/>
    </source>
</evidence>
<dbReference type="AlphaFoldDB" id="A0A5B7H2E8"/>
<name>A0A5B7H2E8_PORTR</name>
<evidence type="ECO:0000256" key="1">
    <source>
        <dbReference type="SAM" id="Phobius"/>
    </source>
</evidence>
<gene>
    <name evidence="2" type="ORF">E2C01_060893</name>
</gene>
<comment type="caution">
    <text evidence="2">The sequence shown here is derived from an EMBL/GenBank/DDBJ whole genome shotgun (WGS) entry which is preliminary data.</text>
</comment>
<keyword evidence="1" id="KW-1133">Transmembrane helix</keyword>
<keyword evidence="3" id="KW-1185">Reference proteome</keyword>
<reference evidence="2 3" key="1">
    <citation type="submission" date="2019-05" db="EMBL/GenBank/DDBJ databases">
        <title>Another draft genome of Portunus trituberculatus and its Hox gene families provides insights of decapod evolution.</title>
        <authorList>
            <person name="Jeong J.-H."/>
            <person name="Song I."/>
            <person name="Kim S."/>
            <person name="Choi T."/>
            <person name="Kim D."/>
            <person name="Ryu S."/>
            <person name="Kim W."/>
        </authorList>
    </citation>
    <scope>NUCLEOTIDE SEQUENCE [LARGE SCALE GENOMIC DNA]</scope>
    <source>
        <tissue evidence="2">Muscle</tissue>
    </source>
</reference>
<proteinExistence type="predicted"/>